<feature type="region of interest" description="Disordered" evidence="5">
    <location>
        <begin position="154"/>
        <end position="174"/>
    </location>
</feature>
<organism evidence="8 9">
    <name type="scientific">Bifidobacterium breve MCC 1128</name>
    <dbReference type="NCBI Taxonomy" id="1365965"/>
    <lineage>
        <taxon>Bacteria</taxon>
        <taxon>Bacillati</taxon>
        <taxon>Actinomycetota</taxon>
        <taxon>Actinomycetes</taxon>
        <taxon>Bifidobacteriales</taxon>
        <taxon>Bifidobacteriaceae</taxon>
        <taxon>Bifidobacterium</taxon>
    </lineage>
</organism>
<dbReference type="PROSITE" id="PS50110">
    <property type="entry name" value="RESPONSE_REGULATORY"/>
    <property type="match status" value="1"/>
</dbReference>
<keyword evidence="1" id="KW-0805">Transcription regulation</keyword>
<reference evidence="8 9" key="1">
    <citation type="journal article" date="2015" name="Int J Genomics">
        <title>Comparative Genomics Revealed Genetic Diversity and Species/Strain-Level Differences in Carbohydrate Metabolism of Three Probiotic Bifidobacterial Species.</title>
        <authorList>
            <person name="Odamaki T."/>
            <person name="Horigome A."/>
            <person name="Sugahara H."/>
            <person name="Hashikura N."/>
            <person name="Minami J."/>
            <person name="Xiao J.Z."/>
            <person name="Abe F."/>
        </authorList>
    </citation>
    <scope>NUCLEOTIDE SEQUENCE [LARGE SCALE GENOMIC DNA]</scope>
    <source>
        <strain evidence="8 9">MCC 1128</strain>
    </source>
</reference>
<sequence length="231" mass="24958">MGGMTDLSDSHTISIGVLDNDSLALNAIAVMTSRLSPRFHIIWSTTSPAMALQRCMTHGARPDVLVVDMALGGITGADICARIRRRTPTIGLVCVTSYDLDPYRQDAVEAGAQCLIAKDDIVKELPQAIRCAAQGEPVPGTGFPTAREANRKLNEGHATEGRLPENDKPSLSSRERDVLRLYAHGSSTDEIAALLNVSKGSVFTYVNRACRKLHAADRKEALAICARYDLL</sequence>
<dbReference type="InterPro" id="IPR011006">
    <property type="entry name" value="CheY-like_superfamily"/>
</dbReference>
<dbReference type="RefSeq" id="WP_003829410.1">
    <property type="nucleotide sequence ID" value="NZ_AVQD01000012.1"/>
</dbReference>
<evidence type="ECO:0000256" key="3">
    <source>
        <dbReference type="ARBA" id="ARBA00023163"/>
    </source>
</evidence>
<feature type="domain" description="HTH luxR-type" evidence="6">
    <location>
        <begin position="164"/>
        <end position="229"/>
    </location>
</feature>
<dbReference type="GO" id="GO:0000160">
    <property type="term" value="P:phosphorelay signal transduction system"/>
    <property type="evidence" value="ECO:0007669"/>
    <property type="project" value="InterPro"/>
</dbReference>
<dbReference type="AlphaFoldDB" id="A0A0L7AXF0"/>
<name>A0A0L7AXF0_BIFBR</name>
<dbReference type="PANTHER" id="PTHR44688:SF16">
    <property type="entry name" value="DNA-BINDING TRANSCRIPTIONAL ACTIVATOR DEVR_DOSR"/>
    <property type="match status" value="1"/>
</dbReference>
<dbReference type="PANTHER" id="PTHR44688">
    <property type="entry name" value="DNA-BINDING TRANSCRIPTIONAL ACTIVATOR DEVR_DOSR"/>
    <property type="match status" value="1"/>
</dbReference>
<dbReference type="GeneID" id="29241615"/>
<keyword evidence="4" id="KW-0597">Phosphoprotein</keyword>
<dbReference type="InterPro" id="IPR001789">
    <property type="entry name" value="Sig_transdc_resp-reg_receiver"/>
</dbReference>
<dbReference type="SMART" id="SM00421">
    <property type="entry name" value="HTH_LUXR"/>
    <property type="match status" value="1"/>
</dbReference>
<dbReference type="SUPFAM" id="SSF46894">
    <property type="entry name" value="C-terminal effector domain of the bipartite response regulators"/>
    <property type="match status" value="1"/>
</dbReference>
<comment type="caution">
    <text evidence="8">The sequence shown here is derived from an EMBL/GenBank/DDBJ whole genome shotgun (WGS) entry which is preliminary data.</text>
</comment>
<evidence type="ECO:0000259" key="6">
    <source>
        <dbReference type="PROSITE" id="PS50043"/>
    </source>
</evidence>
<dbReference type="SMART" id="SM00448">
    <property type="entry name" value="REC"/>
    <property type="match status" value="1"/>
</dbReference>
<evidence type="ECO:0000256" key="2">
    <source>
        <dbReference type="ARBA" id="ARBA00023125"/>
    </source>
</evidence>
<dbReference type="GO" id="GO:0003677">
    <property type="term" value="F:DNA binding"/>
    <property type="evidence" value="ECO:0007669"/>
    <property type="project" value="UniProtKB-KW"/>
</dbReference>
<accession>A0A0L7AXF0</accession>
<dbReference type="PROSITE" id="PS00622">
    <property type="entry name" value="HTH_LUXR_1"/>
    <property type="match status" value="1"/>
</dbReference>
<dbReference type="CDD" id="cd06170">
    <property type="entry name" value="LuxR_C_like"/>
    <property type="match status" value="1"/>
</dbReference>
<dbReference type="PATRIC" id="fig|1365965.3.peg.1513"/>
<evidence type="ECO:0000313" key="9">
    <source>
        <dbReference type="Proteomes" id="UP000037193"/>
    </source>
</evidence>
<proteinExistence type="predicted"/>
<dbReference type="GO" id="GO:0006355">
    <property type="term" value="P:regulation of DNA-templated transcription"/>
    <property type="evidence" value="ECO:0007669"/>
    <property type="project" value="InterPro"/>
</dbReference>
<evidence type="ECO:0000256" key="5">
    <source>
        <dbReference type="SAM" id="MobiDB-lite"/>
    </source>
</evidence>
<dbReference type="SUPFAM" id="SSF52172">
    <property type="entry name" value="CheY-like"/>
    <property type="match status" value="1"/>
</dbReference>
<evidence type="ECO:0000313" key="8">
    <source>
        <dbReference type="EMBL" id="KOA39914.1"/>
    </source>
</evidence>
<dbReference type="Gene3D" id="3.40.50.2300">
    <property type="match status" value="1"/>
</dbReference>
<keyword evidence="2" id="KW-0238">DNA-binding</keyword>
<gene>
    <name evidence="8" type="ORF">BBM1128_07535</name>
</gene>
<dbReference type="Pfam" id="PF00196">
    <property type="entry name" value="GerE"/>
    <property type="match status" value="1"/>
</dbReference>
<dbReference type="InterPro" id="IPR016032">
    <property type="entry name" value="Sig_transdc_resp-reg_C-effctor"/>
</dbReference>
<feature type="domain" description="Response regulatory" evidence="7">
    <location>
        <begin position="14"/>
        <end position="133"/>
    </location>
</feature>
<protein>
    <submittedName>
        <fullName evidence="8">LuxR family transcriptional regulator</fullName>
    </submittedName>
</protein>
<dbReference type="EMBL" id="AVQD01000012">
    <property type="protein sequence ID" value="KOA39914.1"/>
    <property type="molecule type" value="Genomic_DNA"/>
</dbReference>
<dbReference type="PRINTS" id="PR00038">
    <property type="entry name" value="HTHLUXR"/>
</dbReference>
<evidence type="ECO:0000256" key="4">
    <source>
        <dbReference type="PROSITE-ProRule" id="PRU00169"/>
    </source>
</evidence>
<dbReference type="PROSITE" id="PS50043">
    <property type="entry name" value="HTH_LUXR_2"/>
    <property type="match status" value="1"/>
</dbReference>
<dbReference type="InterPro" id="IPR000792">
    <property type="entry name" value="Tscrpt_reg_LuxR_C"/>
</dbReference>
<keyword evidence="3" id="KW-0804">Transcription</keyword>
<evidence type="ECO:0000259" key="7">
    <source>
        <dbReference type="PROSITE" id="PS50110"/>
    </source>
</evidence>
<feature type="modified residue" description="4-aspartylphosphate" evidence="4">
    <location>
        <position position="68"/>
    </location>
</feature>
<evidence type="ECO:0000256" key="1">
    <source>
        <dbReference type="ARBA" id="ARBA00023015"/>
    </source>
</evidence>
<dbReference type="Proteomes" id="UP000037193">
    <property type="component" value="Unassembled WGS sequence"/>
</dbReference>
<dbReference type="Pfam" id="PF00072">
    <property type="entry name" value="Response_reg"/>
    <property type="match status" value="1"/>
</dbReference>